<dbReference type="AlphaFoldDB" id="A0A1G7FP05"/>
<evidence type="ECO:0000256" key="4">
    <source>
        <dbReference type="ARBA" id="ARBA00022982"/>
    </source>
</evidence>
<name>A0A1G7FP05_9BACT</name>
<dbReference type="GO" id="GO:0009055">
    <property type="term" value="F:electron transfer activity"/>
    <property type="evidence" value="ECO:0007669"/>
    <property type="project" value="InterPro"/>
</dbReference>
<dbReference type="PROSITE" id="PS51007">
    <property type="entry name" value="CYTC"/>
    <property type="match status" value="2"/>
</dbReference>
<dbReference type="Proteomes" id="UP000182427">
    <property type="component" value="Chromosome I"/>
</dbReference>
<dbReference type="GO" id="GO:0020037">
    <property type="term" value="F:heme binding"/>
    <property type="evidence" value="ECO:0007669"/>
    <property type="project" value="InterPro"/>
</dbReference>
<dbReference type="Pfam" id="PF00034">
    <property type="entry name" value="Cytochrom_C"/>
    <property type="match status" value="1"/>
</dbReference>
<accession>A0A1G7FP05</accession>
<keyword evidence="1" id="KW-0813">Transport</keyword>
<gene>
    <name evidence="8" type="ORF">SAMN05444167_0409</name>
</gene>
<keyword evidence="4" id="KW-0249">Electron transport</keyword>
<dbReference type="PANTHER" id="PTHR33751:SF9">
    <property type="entry name" value="CYTOCHROME C4"/>
    <property type="match status" value="1"/>
</dbReference>
<feature type="domain" description="Cytochrome c" evidence="7">
    <location>
        <begin position="116"/>
        <end position="201"/>
    </location>
</feature>
<keyword evidence="3 6" id="KW-0479">Metal-binding</keyword>
<evidence type="ECO:0000256" key="6">
    <source>
        <dbReference type="PROSITE-ProRule" id="PRU00433"/>
    </source>
</evidence>
<evidence type="ECO:0000256" key="1">
    <source>
        <dbReference type="ARBA" id="ARBA00022448"/>
    </source>
</evidence>
<dbReference type="InterPro" id="IPR050597">
    <property type="entry name" value="Cytochrome_c_Oxidase_Subunit"/>
</dbReference>
<dbReference type="EMBL" id="LT629690">
    <property type="protein sequence ID" value="SDE77671.1"/>
    <property type="molecule type" value="Genomic_DNA"/>
</dbReference>
<proteinExistence type="predicted"/>
<protein>
    <submittedName>
        <fullName evidence="8">Cytochrome c553</fullName>
    </submittedName>
</protein>
<sequence length="356" mass="37811">MRLRALLGGIEITMANRLLVSFSAFAVLAIGVSATAFQAGSQRTPRVSYEAPPELQHTDLPQWPYTPTPPKGTAVVAPDDGEAHHLPGSTKAFTTKEIDGASAVDWFPDSHPKAPAPVIDGKPGVYRACGTCHLINGYGKSDTENLNGMPVAYMQQQLEDMKGDLRHASVVNMGVITMIPVAKALPADDAKEALEYFHSIGPAKWVRVVETDTVPKTMPGPHRLTAVDPSGAKEPIGNRIIELPENFDRTMLRDPTSGFVAYVPVGSIKKGEVLVKTGAGGRTMACVACHGADLHGGGDTIPPLAGRSPSATGRQLYDFKTGARHGKNSSMMQPVVAKLTDEDIVNISAYLASLAQ</sequence>
<dbReference type="RefSeq" id="WP_083343677.1">
    <property type="nucleotide sequence ID" value="NZ_LT629690.1"/>
</dbReference>
<evidence type="ECO:0000313" key="9">
    <source>
        <dbReference type="Proteomes" id="UP000182427"/>
    </source>
</evidence>
<dbReference type="OrthoDB" id="9773456at2"/>
<evidence type="ECO:0000256" key="2">
    <source>
        <dbReference type="ARBA" id="ARBA00022617"/>
    </source>
</evidence>
<dbReference type="PANTHER" id="PTHR33751">
    <property type="entry name" value="CBB3-TYPE CYTOCHROME C OXIDASE SUBUNIT FIXP"/>
    <property type="match status" value="1"/>
</dbReference>
<evidence type="ECO:0000256" key="5">
    <source>
        <dbReference type="ARBA" id="ARBA00023004"/>
    </source>
</evidence>
<feature type="domain" description="Cytochrome c" evidence="7">
    <location>
        <begin position="266"/>
        <end position="355"/>
    </location>
</feature>
<dbReference type="GO" id="GO:0046872">
    <property type="term" value="F:metal ion binding"/>
    <property type="evidence" value="ECO:0007669"/>
    <property type="project" value="UniProtKB-KW"/>
</dbReference>
<keyword evidence="9" id="KW-1185">Reference proteome</keyword>
<evidence type="ECO:0000313" key="8">
    <source>
        <dbReference type="EMBL" id="SDE77671.1"/>
    </source>
</evidence>
<dbReference type="InterPro" id="IPR009056">
    <property type="entry name" value="Cyt_c-like_dom"/>
</dbReference>
<dbReference type="SUPFAM" id="SSF46626">
    <property type="entry name" value="Cytochrome c"/>
    <property type="match status" value="2"/>
</dbReference>
<organism evidence="8 9">
    <name type="scientific">Terriglobus roseus</name>
    <dbReference type="NCBI Taxonomy" id="392734"/>
    <lineage>
        <taxon>Bacteria</taxon>
        <taxon>Pseudomonadati</taxon>
        <taxon>Acidobacteriota</taxon>
        <taxon>Terriglobia</taxon>
        <taxon>Terriglobales</taxon>
        <taxon>Acidobacteriaceae</taxon>
        <taxon>Terriglobus</taxon>
    </lineage>
</organism>
<dbReference type="InterPro" id="IPR036909">
    <property type="entry name" value="Cyt_c-like_dom_sf"/>
</dbReference>
<keyword evidence="2 6" id="KW-0349">Heme</keyword>
<keyword evidence="5 6" id="KW-0408">Iron</keyword>
<evidence type="ECO:0000259" key="7">
    <source>
        <dbReference type="PROSITE" id="PS51007"/>
    </source>
</evidence>
<reference evidence="8 9" key="1">
    <citation type="submission" date="2016-10" db="EMBL/GenBank/DDBJ databases">
        <authorList>
            <person name="de Groot N.N."/>
        </authorList>
    </citation>
    <scope>NUCLEOTIDE SEQUENCE [LARGE SCALE GENOMIC DNA]</scope>
    <source>
        <strain evidence="8 9">GAS232</strain>
    </source>
</reference>
<evidence type="ECO:0000256" key="3">
    <source>
        <dbReference type="ARBA" id="ARBA00022723"/>
    </source>
</evidence>
<dbReference type="Gene3D" id="1.10.760.10">
    <property type="entry name" value="Cytochrome c-like domain"/>
    <property type="match status" value="2"/>
</dbReference>